<accession>A0A813J2G3</accession>
<reference evidence="1" key="1">
    <citation type="submission" date="2021-02" db="EMBL/GenBank/DDBJ databases">
        <authorList>
            <person name="Dougan E. K."/>
            <person name="Rhodes N."/>
            <person name="Thang M."/>
            <person name="Chan C."/>
        </authorList>
    </citation>
    <scope>NUCLEOTIDE SEQUENCE</scope>
</reference>
<dbReference type="EMBL" id="CAJNNW010020045">
    <property type="protein sequence ID" value="CAE8665600.1"/>
    <property type="molecule type" value="Genomic_DNA"/>
</dbReference>
<evidence type="ECO:0000313" key="2">
    <source>
        <dbReference type="Proteomes" id="UP000626109"/>
    </source>
</evidence>
<dbReference type="AlphaFoldDB" id="A0A813J2G3"/>
<organism evidence="1 2">
    <name type="scientific">Polarella glacialis</name>
    <name type="common">Dinoflagellate</name>
    <dbReference type="NCBI Taxonomy" id="89957"/>
    <lineage>
        <taxon>Eukaryota</taxon>
        <taxon>Sar</taxon>
        <taxon>Alveolata</taxon>
        <taxon>Dinophyceae</taxon>
        <taxon>Suessiales</taxon>
        <taxon>Suessiaceae</taxon>
        <taxon>Polarella</taxon>
    </lineage>
</organism>
<sequence length="88" mass="9673">ARCPKIKTSALRQSSIRDANLPIDDNQLTDGITFFPSNKWLQRFGSVPSGFVDARLEDEFVSQAFGKVSQKLSRGGQIGVFVLSVNLT</sequence>
<evidence type="ECO:0000313" key="1">
    <source>
        <dbReference type="EMBL" id="CAE8665600.1"/>
    </source>
</evidence>
<protein>
    <submittedName>
        <fullName evidence="1">Uncharacterized protein</fullName>
    </submittedName>
</protein>
<feature type="non-terminal residue" evidence="1">
    <location>
        <position position="88"/>
    </location>
</feature>
<gene>
    <name evidence="1" type="ORF">PGLA2088_LOCUS15970</name>
</gene>
<comment type="caution">
    <text evidence="1">The sequence shown here is derived from an EMBL/GenBank/DDBJ whole genome shotgun (WGS) entry which is preliminary data.</text>
</comment>
<name>A0A813J2G3_POLGL</name>
<feature type="non-terminal residue" evidence="1">
    <location>
        <position position="1"/>
    </location>
</feature>
<dbReference type="Proteomes" id="UP000626109">
    <property type="component" value="Unassembled WGS sequence"/>
</dbReference>
<proteinExistence type="predicted"/>